<dbReference type="InterPro" id="IPR004498">
    <property type="entry name" value="Ribosomal_PrmA_MeTrfase"/>
</dbReference>
<keyword evidence="3 6" id="KW-0489">Methyltransferase</keyword>
<dbReference type="GO" id="GO:0008168">
    <property type="term" value="F:methyltransferase activity"/>
    <property type="evidence" value="ECO:0007669"/>
    <property type="project" value="UniProtKB-KW"/>
</dbReference>
<gene>
    <name evidence="6" type="primary">prmA</name>
    <name evidence="7" type="ORF">Q5H91_09215</name>
</gene>
<feature type="binding site" evidence="6">
    <location>
        <position position="151"/>
    </location>
    <ligand>
        <name>S-adenosyl-L-methionine</name>
        <dbReference type="ChEBI" id="CHEBI:59789"/>
    </ligand>
</feature>
<dbReference type="HAMAP" id="MF_00735">
    <property type="entry name" value="Methyltr_PrmA"/>
    <property type="match status" value="1"/>
</dbReference>
<dbReference type="PANTHER" id="PTHR43648:SF1">
    <property type="entry name" value="ELECTRON TRANSFER FLAVOPROTEIN BETA SUBUNIT LYSINE METHYLTRANSFERASE"/>
    <property type="match status" value="1"/>
</dbReference>
<keyword evidence="4 6" id="KW-0808">Transferase</keyword>
<feature type="binding site" evidence="6">
    <location>
        <position position="198"/>
    </location>
    <ligand>
        <name>S-adenosyl-L-methionine</name>
        <dbReference type="ChEBI" id="CHEBI:59789"/>
    </ligand>
</feature>
<feature type="binding site" evidence="6">
    <location>
        <position position="244"/>
    </location>
    <ligand>
        <name>S-adenosyl-L-methionine</name>
        <dbReference type="ChEBI" id="CHEBI:59789"/>
    </ligand>
</feature>
<evidence type="ECO:0000256" key="4">
    <source>
        <dbReference type="ARBA" id="ARBA00022679"/>
    </source>
</evidence>
<keyword evidence="2 6" id="KW-0963">Cytoplasm</keyword>
<dbReference type="EC" id="2.1.1.-" evidence="6"/>
<keyword evidence="7" id="KW-0689">Ribosomal protein</keyword>
<dbReference type="Gene3D" id="3.40.50.150">
    <property type="entry name" value="Vaccinia Virus protein VP39"/>
    <property type="match status" value="1"/>
</dbReference>
<evidence type="ECO:0000256" key="1">
    <source>
        <dbReference type="ARBA" id="ARBA00009741"/>
    </source>
</evidence>
<name>A0ABT9EK94_9SPHN</name>
<dbReference type="Proteomes" id="UP001230685">
    <property type="component" value="Unassembled WGS sequence"/>
</dbReference>
<dbReference type="RefSeq" id="WP_305173094.1">
    <property type="nucleotide sequence ID" value="NZ_JAUUDS010000003.1"/>
</dbReference>
<evidence type="ECO:0000256" key="6">
    <source>
        <dbReference type="HAMAP-Rule" id="MF_00735"/>
    </source>
</evidence>
<dbReference type="GO" id="GO:0005840">
    <property type="term" value="C:ribosome"/>
    <property type="evidence" value="ECO:0007669"/>
    <property type="project" value="UniProtKB-KW"/>
</dbReference>
<dbReference type="InterPro" id="IPR050078">
    <property type="entry name" value="Ribosomal_L11_MeTrfase_PrmA"/>
</dbReference>
<evidence type="ECO:0000313" key="8">
    <source>
        <dbReference type="Proteomes" id="UP001230685"/>
    </source>
</evidence>
<keyword evidence="8" id="KW-1185">Reference proteome</keyword>
<accession>A0ABT9EK94</accession>
<sequence>MSDSGAIGPAGAPATASAADSWRVTLPCTRAEAEAIDAASDLAIDAVLMTTEEVEDDVERWRLDAYMDAAPDAAMLAALGALVPSAGGRAAEVVQLTDEDWVTLSQQGLEPIREGRFVVHTSAHPPTPEPGTRAFLIDAGRAFGTGHHGTTSGCLAMLDRMALDGKRFAKVIDIGTGTGLLAFAALELWPEADVTATDIDPVAIEVTAANATLNGVEGTRLIVADGTLDDAIVAHAPYDLVIANILAGPLVSMAPEIAAIAAPGATVLLAGLLETQREGVEAAYRACGCTVEARDRRGDWTVLRLAAGAERYVPTQPFDPKGRDGWALDI</sequence>
<comment type="caution">
    <text evidence="7">The sequence shown here is derived from an EMBL/GenBank/DDBJ whole genome shotgun (WGS) entry which is preliminary data.</text>
</comment>
<keyword evidence="5 6" id="KW-0949">S-adenosyl-L-methionine</keyword>
<comment type="subcellular location">
    <subcellularLocation>
        <location evidence="6">Cytoplasm</location>
    </subcellularLocation>
</comment>
<evidence type="ECO:0000256" key="3">
    <source>
        <dbReference type="ARBA" id="ARBA00022603"/>
    </source>
</evidence>
<feature type="binding site" evidence="6">
    <location>
        <position position="175"/>
    </location>
    <ligand>
        <name>S-adenosyl-L-methionine</name>
        <dbReference type="ChEBI" id="CHEBI:59789"/>
    </ligand>
</feature>
<comment type="catalytic activity">
    <reaction evidence="6">
        <text>L-lysyl-[protein] + 3 S-adenosyl-L-methionine = N(6),N(6),N(6)-trimethyl-L-lysyl-[protein] + 3 S-adenosyl-L-homocysteine + 3 H(+)</text>
        <dbReference type="Rhea" id="RHEA:54192"/>
        <dbReference type="Rhea" id="RHEA-COMP:9752"/>
        <dbReference type="Rhea" id="RHEA-COMP:13826"/>
        <dbReference type="ChEBI" id="CHEBI:15378"/>
        <dbReference type="ChEBI" id="CHEBI:29969"/>
        <dbReference type="ChEBI" id="CHEBI:57856"/>
        <dbReference type="ChEBI" id="CHEBI:59789"/>
        <dbReference type="ChEBI" id="CHEBI:61961"/>
    </reaction>
</comment>
<keyword evidence="7" id="KW-0687">Ribonucleoprotein</keyword>
<evidence type="ECO:0000256" key="2">
    <source>
        <dbReference type="ARBA" id="ARBA00022490"/>
    </source>
</evidence>
<dbReference type="SUPFAM" id="SSF53335">
    <property type="entry name" value="S-adenosyl-L-methionine-dependent methyltransferases"/>
    <property type="match status" value="1"/>
</dbReference>
<reference evidence="7 8" key="1">
    <citation type="submission" date="2023-07" db="EMBL/GenBank/DDBJ databases">
        <authorList>
            <person name="Kim M.K."/>
        </authorList>
    </citation>
    <scope>NUCLEOTIDE SEQUENCE [LARGE SCALE GENOMIC DNA]</scope>
    <source>
        <strain evidence="7 8">KR1UV-12</strain>
    </source>
</reference>
<evidence type="ECO:0000256" key="5">
    <source>
        <dbReference type="ARBA" id="ARBA00022691"/>
    </source>
</evidence>
<evidence type="ECO:0000313" key="7">
    <source>
        <dbReference type="EMBL" id="MDP1027392.1"/>
    </source>
</evidence>
<dbReference type="GO" id="GO:0032259">
    <property type="term" value="P:methylation"/>
    <property type="evidence" value="ECO:0007669"/>
    <property type="project" value="UniProtKB-KW"/>
</dbReference>
<comment type="similarity">
    <text evidence="1 6">Belongs to the methyltransferase superfamily. PrmA family.</text>
</comment>
<dbReference type="EMBL" id="JAUUDS010000003">
    <property type="protein sequence ID" value="MDP1027392.1"/>
    <property type="molecule type" value="Genomic_DNA"/>
</dbReference>
<dbReference type="PANTHER" id="PTHR43648">
    <property type="entry name" value="ELECTRON TRANSFER FLAVOPROTEIN BETA SUBUNIT LYSINE METHYLTRANSFERASE"/>
    <property type="match status" value="1"/>
</dbReference>
<protein>
    <recommendedName>
        <fullName evidence="6">Ribosomal protein L11 methyltransferase</fullName>
        <shortName evidence="6">L11 Mtase</shortName>
        <ecNumber evidence="6">2.1.1.-</ecNumber>
    </recommendedName>
</protein>
<organism evidence="7 8">
    <name type="scientific">Sphingomonas aurea</name>
    <dbReference type="NCBI Taxonomy" id="3063994"/>
    <lineage>
        <taxon>Bacteria</taxon>
        <taxon>Pseudomonadati</taxon>
        <taxon>Pseudomonadota</taxon>
        <taxon>Alphaproteobacteria</taxon>
        <taxon>Sphingomonadales</taxon>
        <taxon>Sphingomonadaceae</taxon>
        <taxon>Sphingomonas</taxon>
    </lineage>
</organism>
<dbReference type="InterPro" id="IPR029063">
    <property type="entry name" value="SAM-dependent_MTases_sf"/>
</dbReference>
<dbReference type="Pfam" id="PF06325">
    <property type="entry name" value="PrmA"/>
    <property type="match status" value="1"/>
</dbReference>
<comment type="function">
    <text evidence="6">Methylates ribosomal protein L11.</text>
</comment>
<proteinExistence type="inferred from homology"/>
<dbReference type="CDD" id="cd02440">
    <property type="entry name" value="AdoMet_MTases"/>
    <property type="match status" value="1"/>
</dbReference>